<evidence type="ECO:0000313" key="6">
    <source>
        <dbReference type="Proteomes" id="UP000632849"/>
    </source>
</evidence>
<feature type="transmembrane region" description="Helical" evidence="4">
    <location>
        <begin position="450"/>
        <end position="474"/>
    </location>
</feature>
<keyword evidence="4" id="KW-1133">Transmembrane helix</keyword>
<comment type="caution">
    <text evidence="5">The sequence shown here is derived from an EMBL/GenBank/DDBJ whole genome shotgun (WGS) entry which is preliminary data.</text>
</comment>
<dbReference type="Pfam" id="PF13641">
    <property type="entry name" value="Glyco_tranf_2_3"/>
    <property type="match status" value="1"/>
</dbReference>
<protein>
    <submittedName>
        <fullName evidence="5">Uncharacterized protein</fullName>
    </submittedName>
</protein>
<dbReference type="PANTHER" id="PTHR43630:SF1">
    <property type="entry name" value="POLY-BETA-1,6-N-ACETYL-D-GLUCOSAMINE SYNTHASE"/>
    <property type="match status" value="1"/>
</dbReference>
<evidence type="ECO:0000313" key="5">
    <source>
        <dbReference type="EMBL" id="GHG26360.1"/>
    </source>
</evidence>
<dbReference type="EMBL" id="BNBE01000004">
    <property type="protein sequence ID" value="GHG26360.1"/>
    <property type="molecule type" value="Genomic_DNA"/>
</dbReference>
<feature type="transmembrane region" description="Helical" evidence="4">
    <location>
        <begin position="311"/>
        <end position="339"/>
    </location>
</feature>
<reference evidence="5" key="1">
    <citation type="journal article" date="2014" name="Int. J. Syst. Evol. Microbiol.">
        <title>Complete genome sequence of Corynebacterium casei LMG S-19264T (=DSM 44701T), isolated from a smear-ripened cheese.</title>
        <authorList>
            <consortium name="US DOE Joint Genome Institute (JGI-PGF)"/>
            <person name="Walter F."/>
            <person name="Albersmeier A."/>
            <person name="Kalinowski J."/>
            <person name="Ruckert C."/>
        </authorList>
    </citation>
    <scope>NUCLEOTIDE SEQUENCE</scope>
    <source>
        <strain evidence="5">JCM 4122</strain>
    </source>
</reference>
<evidence type="ECO:0000256" key="1">
    <source>
        <dbReference type="ARBA" id="ARBA00006739"/>
    </source>
</evidence>
<dbReference type="CDD" id="cd06423">
    <property type="entry name" value="CESA_like"/>
    <property type="match status" value="1"/>
</dbReference>
<accession>A0A919BX66</accession>
<feature type="transmembrane region" description="Helical" evidence="4">
    <location>
        <begin position="6"/>
        <end position="35"/>
    </location>
</feature>
<dbReference type="GO" id="GO:0016757">
    <property type="term" value="F:glycosyltransferase activity"/>
    <property type="evidence" value="ECO:0007669"/>
    <property type="project" value="UniProtKB-KW"/>
</dbReference>
<name>A0A919BX66_STRFL</name>
<feature type="transmembrane region" description="Helical" evidence="4">
    <location>
        <begin position="351"/>
        <end position="370"/>
    </location>
</feature>
<dbReference type="PANTHER" id="PTHR43630">
    <property type="entry name" value="POLY-BETA-1,6-N-ACETYL-D-GLUCOSAMINE SYNTHASE"/>
    <property type="match status" value="1"/>
</dbReference>
<keyword evidence="3" id="KW-0808">Transferase</keyword>
<keyword evidence="4" id="KW-0812">Transmembrane</keyword>
<dbReference type="SUPFAM" id="SSF53448">
    <property type="entry name" value="Nucleotide-diphospho-sugar transferases"/>
    <property type="match status" value="1"/>
</dbReference>
<evidence type="ECO:0000256" key="3">
    <source>
        <dbReference type="ARBA" id="ARBA00022679"/>
    </source>
</evidence>
<feature type="transmembrane region" description="Helical" evidence="4">
    <location>
        <begin position="424"/>
        <end position="443"/>
    </location>
</feature>
<feature type="transmembrane region" description="Helical" evidence="4">
    <location>
        <begin position="382"/>
        <end position="404"/>
    </location>
</feature>
<dbReference type="RefSeq" id="WP_229915823.1">
    <property type="nucleotide sequence ID" value="NZ_BNBE01000004.1"/>
</dbReference>
<keyword evidence="2" id="KW-0328">Glycosyltransferase</keyword>
<dbReference type="AlphaFoldDB" id="A0A919BX66"/>
<keyword evidence="4" id="KW-0472">Membrane</keyword>
<comment type="similarity">
    <text evidence="1">Belongs to the glycosyltransferase 2 family.</text>
</comment>
<reference evidence="5" key="2">
    <citation type="submission" date="2020-09" db="EMBL/GenBank/DDBJ databases">
        <authorList>
            <person name="Sun Q."/>
            <person name="Ohkuma M."/>
        </authorList>
    </citation>
    <scope>NUCLEOTIDE SEQUENCE</scope>
    <source>
        <strain evidence="5">JCM 4122</strain>
    </source>
</reference>
<organism evidence="5 6">
    <name type="scientific">Streptomyces filamentosus</name>
    <name type="common">Streptomyces roseosporus</name>
    <dbReference type="NCBI Taxonomy" id="67294"/>
    <lineage>
        <taxon>Bacteria</taxon>
        <taxon>Bacillati</taxon>
        <taxon>Actinomycetota</taxon>
        <taxon>Actinomycetes</taxon>
        <taxon>Kitasatosporales</taxon>
        <taxon>Streptomycetaceae</taxon>
        <taxon>Streptomyces</taxon>
    </lineage>
</organism>
<gene>
    <name evidence="5" type="ORF">GCM10017667_73420</name>
</gene>
<evidence type="ECO:0000256" key="2">
    <source>
        <dbReference type="ARBA" id="ARBA00022676"/>
    </source>
</evidence>
<dbReference type="Proteomes" id="UP000632849">
    <property type="component" value="Unassembled WGS sequence"/>
</dbReference>
<dbReference type="Gene3D" id="3.90.550.10">
    <property type="entry name" value="Spore Coat Polysaccharide Biosynthesis Protein SpsA, Chain A"/>
    <property type="match status" value="1"/>
</dbReference>
<evidence type="ECO:0000256" key="4">
    <source>
        <dbReference type="SAM" id="Phobius"/>
    </source>
</evidence>
<sequence length="497" mass="55458">MDVLNQILHVVATVLVLLGAVPLVVAVLQFLLVGLQRFRHLYVDRPPHLPRTAVLIPAWNEAPVLTASVEGLLAMRYPEDRLRVVVVDDASTDGTPGVMRELTARHPGRVVHLRREDGGQGKAHTLNHGLAHVLGDDWAEAVLVMDADVVFDRDALLRMARHLADPEVGAVTAYIKEGSGKQGNYLTRYIAFEYITAQAAARRAQNVLGVVACLAGGAQLHSRESLEAIGGRIDTTTLAEDTVTTFETQLAGRRVVFDGYATVLAEEPGDLAGLWKQRLRWARGNLQVSHRYRHLWFRPWKRREGHRLGSVFFGLIWYSLLATPVLLTVCSASLLYLYFTDSGRSWELFRWLWVINLVCYLLIILMSAAVDGSTFRRCWREALVYPGIVSALILVLTAFPGYFLPLLERHGWLAEDGSPRLLMVVVYAWLGLALPLAWLAKLLTGTRFRFLAPVLLHLVGYGSLLAACLVAAWVQERRKKELKWDKTEKTGKVAAGR</sequence>
<proteinExistence type="inferred from homology"/>
<dbReference type="InterPro" id="IPR029044">
    <property type="entry name" value="Nucleotide-diphossugar_trans"/>
</dbReference>
<keyword evidence="6" id="KW-1185">Reference proteome</keyword>